<dbReference type="InterPro" id="IPR001647">
    <property type="entry name" value="HTH_TetR"/>
</dbReference>
<keyword evidence="2 4" id="KW-0238">DNA-binding</keyword>
<sequence>MSSPSRRRVPLDTPERLAEVLAAAIDVVAEVGYERFNMDLVAQRAHVSKGSLYQRWPSKAHLIVAALDANRVEMTAPDTGSYLGDVRELAKRWLRAEMPGDRRGLLLALLEGSRRDPELARLMTEQLGQGGTNPMAEVLDAAKARGELPPGVDLELLAELPLSLAITNVLFKDQPLTEDLVDRIVDGLLAPLLGIGDHRE</sequence>
<dbReference type="PANTHER" id="PTHR30055">
    <property type="entry name" value="HTH-TYPE TRANSCRIPTIONAL REGULATOR RUTR"/>
    <property type="match status" value="1"/>
</dbReference>
<proteinExistence type="predicted"/>
<dbReference type="PROSITE" id="PS50977">
    <property type="entry name" value="HTH_TETR_2"/>
    <property type="match status" value="1"/>
</dbReference>
<evidence type="ECO:0000256" key="1">
    <source>
        <dbReference type="ARBA" id="ARBA00023015"/>
    </source>
</evidence>
<dbReference type="SUPFAM" id="SSF48498">
    <property type="entry name" value="Tetracyclin repressor-like, C-terminal domain"/>
    <property type="match status" value="1"/>
</dbReference>
<keyword evidence="7" id="KW-1185">Reference proteome</keyword>
<dbReference type="Pfam" id="PF16859">
    <property type="entry name" value="TetR_C_11"/>
    <property type="match status" value="1"/>
</dbReference>
<organism evidence="6 7">
    <name type="scientific">Kutzneria kofuensis</name>
    <dbReference type="NCBI Taxonomy" id="103725"/>
    <lineage>
        <taxon>Bacteria</taxon>
        <taxon>Bacillati</taxon>
        <taxon>Actinomycetota</taxon>
        <taxon>Actinomycetes</taxon>
        <taxon>Pseudonocardiales</taxon>
        <taxon>Pseudonocardiaceae</taxon>
        <taxon>Kutzneria</taxon>
    </lineage>
</organism>
<dbReference type="Gene3D" id="1.10.357.10">
    <property type="entry name" value="Tetracycline Repressor, domain 2"/>
    <property type="match status" value="1"/>
</dbReference>
<feature type="domain" description="HTH tetR-type" evidence="5">
    <location>
        <begin position="14"/>
        <end position="74"/>
    </location>
</feature>
<name>A0A7W9KEP8_9PSEU</name>
<dbReference type="InterPro" id="IPR011075">
    <property type="entry name" value="TetR_C"/>
</dbReference>
<dbReference type="GO" id="GO:0003700">
    <property type="term" value="F:DNA-binding transcription factor activity"/>
    <property type="evidence" value="ECO:0007669"/>
    <property type="project" value="TreeGrafter"/>
</dbReference>
<evidence type="ECO:0000256" key="3">
    <source>
        <dbReference type="ARBA" id="ARBA00023163"/>
    </source>
</evidence>
<dbReference type="GO" id="GO:0000976">
    <property type="term" value="F:transcription cis-regulatory region binding"/>
    <property type="evidence" value="ECO:0007669"/>
    <property type="project" value="TreeGrafter"/>
</dbReference>
<dbReference type="InterPro" id="IPR009057">
    <property type="entry name" value="Homeodomain-like_sf"/>
</dbReference>
<evidence type="ECO:0000256" key="2">
    <source>
        <dbReference type="ARBA" id="ARBA00023125"/>
    </source>
</evidence>
<protein>
    <submittedName>
        <fullName evidence="6">AcrR family transcriptional regulator</fullName>
    </submittedName>
</protein>
<dbReference type="Gene3D" id="1.10.10.60">
    <property type="entry name" value="Homeodomain-like"/>
    <property type="match status" value="1"/>
</dbReference>
<dbReference type="InterPro" id="IPR036271">
    <property type="entry name" value="Tet_transcr_reg_TetR-rel_C_sf"/>
</dbReference>
<dbReference type="RefSeq" id="WP_184861072.1">
    <property type="nucleotide sequence ID" value="NZ_BAAAWY010000045.1"/>
</dbReference>
<evidence type="ECO:0000313" key="6">
    <source>
        <dbReference type="EMBL" id="MBB5891161.1"/>
    </source>
</evidence>
<gene>
    <name evidence="6" type="ORF">BJ998_002357</name>
</gene>
<dbReference type="Proteomes" id="UP000585638">
    <property type="component" value="Unassembled WGS sequence"/>
</dbReference>
<evidence type="ECO:0000259" key="5">
    <source>
        <dbReference type="PROSITE" id="PS50977"/>
    </source>
</evidence>
<dbReference type="SUPFAM" id="SSF46689">
    <property type="entry name" value="Homeodomain-like"/>
    <property type="match status" value="1"/>
</dbReference>
<dbReference type="AlphaFoldDB" id="A0A7W9KEP8"/>
<keyword evidence="3" id="KW-0804">Transcription</keyword>
<dbReference type="PRINTS" id="PR00455">
    <property type="entry name" value="HTHTETR"/>
</dbReference>
<feature type="DNA-binding region" description="H-T-H motif" evidence="4">
    <location>
        <begin position="37"/>
        <end position="56"/>
    </location>
</feature>
<keyword evidence="1" id="KW-0805">Transcription regulation</keyword>
<dbReference type="PANTHER" id="PTHR30055:SF148">
    <property type="entry name" value="TETR-FAMILY TRANSCRIPTIONAL REGULATOR"/>
    <property type="match status" value="1"/>
</dbReference>
<dbReference type="Pfam" id="PF00440">
    <property type="entry name" value="TetR_N"/>
    <property type="match status" value="1"/>
</dbReference>
<dbReference type="EMBL" id="JACHIR010000001">
    <property type="protein sequence ID" value="MBB5891161.1"/>
    <property type="molecule type" value="Genomic_DNA"/>
</dbReference>
<evidence type="ECO:0000313" key="7">
    <source>
        <dbReference type="Proteomes" id="UP000585638"/>
    </source>
</evidence>
<accession>A0A7W9KEP8</accession>
<reference evidence="6 7" key="1">
    <citation type="submission" date="2020-08" db="EMBL/GenBank/DDBJ databases">
        <title>Sequencing the genomes of 1000 actinobacteria strains.</title>
        <authorList>
            <person name="Klenk H.-P."/>
        </authorList>
    </citation>
    <scope>NUCLEOTIDE SEQUENCE [LARGE SCALE GENOMIC DNA]</scope>
    <source>
        <strain evidence="6 7">DSM 43851</strain>
    </source>
</reference>
<dbReference type="InterPro" id="IPR050109">
    <property type="entry name" value="HTH-type_TetR-like_transc_reg"/>
</dbReference>
<evidence type="ECO:0000256" key="4">
    <source>
        <dbReference type="PROSITE-ProRule" id="PRU00335"/>
    </source>
</evidence>
<comment type="caution">
    <text evidence="6">The sequence shown here is derived from an EMBL/GenBank/DDBJ whole genome shotgun (WGS) entry which is preliminary data.</text>
</comment>